<dbReference type="Gene3D" id="3.30.360.10">
    <property type="entry name" value="Dihydrodipicolinate Reductase, domain 2"/>
    <property type="match status" value="1"/>
</dbReference>
<dbReference type="InParanoid" id="A0A0R0HX50"/>
<evidence type="ECO:0000313" key="4">
    <source>
        <dbReference type="Proteomes" id="UP000008827"/>
    </source>
</evidence>
<dbReference type="PANTHER" id="PTHR46368:SF8">
    <property type="entry name" value="OXIDOREDUCTASE FAMILY, NAD-BINDING ROSSMANN FOLD PROTEIN"/>
    <property type="match status" value="1"/>
</dbReference>
<dbReference type="EMBL" id="CM000843">
    <property type="protein sequence ID" value="KRH35022.1"/>
    <property type="molecule type" value="Genomic_DNA"/>
</dbReference>
<organism evidence="2">
    <name type="scientific">Glycine max</name>
    <name type="common">Soybean</name>
    <name type="synonym">Glycine hispida</name>
    <dbReference type="NCBI Taxonomy" id="3847"/>
    <lineage>
        <taxon>Eukaryota</taxon>
        <taxon>Viridiplantae</taxon>
        <taxon>Streptophyta</taxon>
        <taxon>Embryophyta</taxon>
        <taxon>Tracheophyta</taxon>
        <taxon>Spermatophyta</taxon>
        <taxon>Magnoliopsida</taxon>
        <taxon>eudicotyledons</taxon>
        <taxon>Gunneridae</taxon>
        <taxon>Pentapetalae</taxon>
        <taxon>rosids</taxon>
        <taxon>fabids</taxon>
        <taxon>Fabales</taxon>
        <taxon>Fabaceae</taxon>
        <taxon>Papilionoideae</taxon>
        <taxon>50 kb inversion clade</taxon>
        <taxon>NPAAA clade</taxon>
        <taxon>indigoferoid/millettioid clade</taxon>
        <taxon>Phaseoleae</taxon>
        <taxon>Glycine</taxon>
        <taxon>Glycine subgen. Soja</taxon>
    </lineage>
</organism>
<accession>A0A0R0HX50</accession>
<sequence>MLLVLWVMQDGIVLGQSCWLPTTYELPKTVVASYEPVLNKDVVILDCGASLYWEDGKVATFHCSFLANLTMDITAIGTRGTLHVHDFVIPYHEKEASFLAGTETGFNDLVTGWDKQPSKNTVTTDLPQEALLVKEFAGWSEKSNSKTPSLTRSVQLLLGKRNWYWML</sequence>
<proteinExistence type="predicted"/>
<name>A0A0R0HX50_SOYBN</name>
<keyword evidence="1" id="KW-0732">Signal</keyword>
<evidence type="ECO:0000313" key="3">
    <source>
        <dbReference type="EnsemblPlants" id="KRH35022"/>
    </source>
</evidence>
<dbReference type="AlphaFoldDB" id="A0A0R0HX50"/>
<reference evidence="3" key="2">
    <citation type="submission" date="2018-02" db="UniProtKB">
        <authorList>
            <consortium name="EnsemblPlants"/>
        </authorList>
    </citation>
    <scope>IDENTIFICATION</scope>
    <source>
        <strain evidence="3">Williams 82</strain>
    </source>
</reference>
<feature type="signal peptide" evidence="1">
    <location>
        <begin position="1"/>
        <end position="15"/>
    </location>
</feature>
<dbReference type="SUPFAM" id="SSF55347">
    <property type="entry name" value="Glyceraldehyde-3-phosphate dehydrogenase-like, C-terminal domain"/>
    <property type="match status" value="1"/>
</dbReference>
<dbReference type="SMR" id="A0A0R0HX50"/>
<evidence type="ECO:0000256" key="1">
    <source>
        <dbReference type="SAM" id="SignalP"/>
    </source>
</evidence>
<dbReference type="OrthoDB" id="2129491at2759"/>
<evidence type="ECO:0000313" key="2">
    <source>
        <dbReference type="EMBL" id="KRH35022.1"/>
    </source>
</evidence>
<reference evidence="2 3" key="1">
    <citation type="journal article" date="2010" name="Nature">
        <title>Genome sequence of the palaeopolyploid soybean.</title>
        <authorList>
            <person name="Schmutz J."/>
            <person name="Cannon S.B."/>
            <person name="Schlueter J."/>
            <person name="Ma J."/>
            <person name="Mitros T."/>
            <person name="Nelson W."/>
            <person name="Hyten D.L."/>
            <person name="Song Q."/>
            <person name="Thelen J.J."/>
            <person name="Cheng J."/>
            <person name="Xu D."/>
            <person name="Hellsten U."/>
            <person name="May G.D."/>
            <person name="Yu Y."/>
            <person name="Sakurai T."/>
            <person name="Umezawa T."/>
            <person name="Bhattacharyya M.K."/>
            <person name="Sandhu D."/>
            <person name="Valliyodan B."/>
            <person name="Lindquist E."/>
            <person name="Peto M."/>
            <person name="Grant D."/>
            <person name="Shu S."/>
            <person name="Goodstein D."/>
            <person name="Barry K."/>
            <person name="Futrell-Griggs M."/>
            <person name="Abernathy B."/>
            <person name="Du J."/>
            <person name="Tian Z."/>
            <person name="Zhu L."/>
            <person name="Gill N."/>
            <person name="Joshi T."/>
            <person name="Libault M."/>
            <person name="Sethuraman A."/>
            <person name="Zhang X.-C."/>
            <person name="Shinozaki K."/>
            <person name="Nguyen H.T."/>
            <person name="Wing R.A."/>
            <person name="Cregan P."/>
            <person name="Specht J."/>
            <person name="Grimwood J."/>
            <person name="Rokhsar D."/>
            <person name="Stacey G."/>
            <person name="Shoemaker R.C."/>
            <person name="Jackson S.A."/>
        </authorList>
    </citation>
    <scope>NUCLEOTIDE SEQUENCE [LARGE SCALE GENOMIC DNA]</scope>
    <source>
        <strain evidence="3">cv. Williams 82</strain>
        <tissue evidence="2">Callus</tissue>
    </source>
</reference>
<keyword evidence="4" id="KW-1185">Reference proteome</keyword>
<dbReference type="Gramene" id="KRH35022">
    <property type="protein sequence ID" value="KRH35022"/>
    <property type="gene ID" value="GLYMA_10G219300"/>
</dbReference>
<dbReference type="PANTHER" id="PTHR46368">
    <property type="match status" value="1"/>
</dbReference>
<feature type="chain" id="PRO_5014521663" evidence="1">
    <location>
        <begin position="16"/>
        <end position="167"/>
    </location>
</feature>
<dbReference type="Proteomes" id="UP000008827">
    <property type="component" value="Chromosome 10"/>
</dbReference>
<reference evidence="2" key="3">
    <citation type="submission" date="2018-07" db="EMBL/GenBank/DDBJ databases">
        <title>WGS assembly of Glycine max.</title>
        <authorList>
            <person name="Schmutz J."/>
            <person name="Cannon S."/>
            <person name="Schlueter J."/>
            <person name="Ma J."/>
            <person name="Mitros T."/>
            <person name="Nelson W."/>
            <person name="Hyten D."/>
            <person name="Song Q."/>
            <person name="Thelen J."/>
            <person name="Cheng J."/>
            <person name="Xu D."/>
            <person name="Hellsten U."/>
            <person name="May G."/>
            <person name="Yu Y."/>
            <person name="Sakurai T."/>
            <person name="Umezawa T."/>
            <person name="Bhattacharyya M."/>
            <person name="Sandhu D."/>
            <person name="Valliyodan B."/>
            <person name="Lindquist E."/>
            <person name="Peto M."/>
            <person name="Grant D."/>
            <person name="Shu S."/>
            <person name="Goodstein D."/>
            <person name="Barry K."/>
            <person name="Futrell-Griggs M."/>
            <person name="Abernathy B."/>
            <person name="Du J."/>
            <person name="Tian Z."/>
            <person name="Zhu L."/>
            <person name="Gill N."/>
            <person name="Joshi T."/>
            <person name="Libault M."/>
            <person name="Sethuraman A."/>
            <person name="Zhang X."/>
            <person name="Shinozaki K."/>
            <person name="Nguyen H."/>
            <person name="Wing R."/>
            <person name="Cregan P."/>
            <person name="Specht J."/>
            <person name="Grimwood J."/>
            <person name="Rokhsar D."/>
            <person name="Stacey G."/>
            <person name="Shoemaker R."/>
            <person name="Jackson S."/>
        </authorList>
    </citation>
    <scope>NUCLEOTIDE SEQUENCE</scope>
    <source>
        <tissue evidence="2">Callus</tissue>
    </source>
</reference>
<dbReference type="STRING" id="3847.A0A0R0HX50"/>
<dbReference type="EnsemblPlants" id="KRH35022">
    <property type="protein sequence ID" value="KRH35022"/>
    <property type="gene ID" value="GLYMA_10G219300"/>
</dbReference>
<gene>
    <name evidence="2" type="ORF">GLYMA_10G219300</name>
</gene>
<protein>
    <submittedName>
        <fullName evidence="2 3">Uncharacterized protein</fullName>
    </submittedName>
</protein>